<proteinExistence type="predicted"/>
<feature type="compositionally biased region" description="Polar residues" evidence="1">
    <location>
        <begin position="264"/>
        <end position="293"/>
    </location>
</feature>
<feature type="compositionally biased region" description="Polar residues" evidence="1">
    <location>
        <begin position="1"/>
        <end position="12"/>
    </location>
</feature>
<dbReference type="GeneID" id="25281725"/>
<organism evidence="2 3">
    <name type="scientific">Exophiala aquamarina CBS 119918</name>
    <dbReference type="NCBI Taxonomy" id="1182545"/>
    <lineage>
        <taxon>Eukaryota</taxon>
        <taxon>Fungi</taxon>
        <taxon>Dikarya</taxon>
        <taxon>Ascomycota</taxon>
        <taxon>Pezizomycotina</taxon>
        <taxon>Eurotiomycetes</taxon>
        <taxon>Chaetothyriomycetidae</taxon>
        <taxon>Chaetothyriales</taxon>
        <taxon>Herpotrichiellaceae</taxon>
        <taxon>Exophiala</taxon>
    </lineage>
</organism>
<gene>
    <name evidence="2" type="ORF">A1O9_06810</name>
</gene>
<feature type="region of interest" description="Disordered" evidence="1">
    <location>
        <begin position="734"/>
        <end position="882"/>
    </location>
</feature>
<feature type="compositionally biased region" description="Pro residues" evidence="1">
    <location>
        <begin position="82"/>
        <end position="92"/>
    </location>
</feature>
<feature type="compositionally biased region" description="Polar residues" evidence="1">
    <location>
        <begin position="403"/>
        <end position="413"/>
    </location>
</feature>
<dbReference type="RefSeq" id="XP_013259211.1">
    <property type="nucleotide sequence ID" value="XM_013403757.1"/>
</dbReference>
<feature type="compositionally biased region" description="Low complexity" evidence="1">
    <location>
        <begin position="68"/>
        <end position="81"/>
    </location>
</feature>
<feature type="compositionally biased region" description="Polar residues" evidence="1">
    <location>
        <begin position="316"/>
        <end position="333"/>
    </location>
</feature>
<dbReference type="AlphaFoldDB" id="A0A072P9R6"/>
<sequence>MRLFKSNKSQASIEDRLTGSRDGSPTDSAYNQHGQQQHQQHQHHHHQPHASVYGGAQFDHTQSDRFQRQQPQQQQQQQQLHPSPPSDPPYQPGPQDLQSLPHPHPSQHLGRSQSGRSPSAGDLYGAQRPGVNIVPQPSQQQVIPEGPAPIPGQTTFGQSKNVRVIEEKAHKKSKRSFITSLIKDKSKDEDRDREKDKENSPIEPPRKGIGRSSSVHLLRKTNPDHTRDSYSQQNSPQQYSNRHSVFYQSPDSSYPPQSEDLSYDQYQQQRGPSHPHTSGQYDSPQSQNTQQSVDYVEDAPAFSPQQEQYQAYHASHSANNSEQYLPYQSQPATGNEVGSGLYSHLRPPSQASLGPPSPIISPPQVDSRPSTGATNTNRFSAQSTTQQSTQQQAMGRDRDRDQGNGSLRQQLSQRDPRTDELAQYQGQSQQDPRVRMSQQVSEQGRSTPPPRSREDIGQLDYHQLLQRHEELQAKYSKVKRYYFEREAQVTQLQNTVANQRLSMSKTSLDDAQYTARFERLSNAINNLAFNIRKNWRAVPPWLRHVCNQDAHSVGTKEMTAVGRACITRWLFESIFERTFHPGIDPGLSAQLKNVERNLRRSGQAGLLLTDEQRDDLTTKITTWRLTTIEGLGDVLTSAQAEQYTENLNKMFTHQLTESLKANLTDPPPPGLSEGVGMIVGQAVGIAANIPLESRDICIEYFMPGTPVNETYMKIEPQMTPLTNPGPDERLLAMQAQQAMQDAQDAESTASTDDGPRDRDVEAEIREAAGKAASQSTQPPIGGPAGGPGGSQGDRRNDSASSQATVKGSSGDSKSKKSSFLGGFVSKKPPSGSRNPASGQDRGETGSNASGDRDLDQQPHRGGVRESMAVDPSQLGVPPPGANEGRIRFAAFLAIEVRGKGPGANNNNADRQAAGGKEPGSAATGSNKESTVNVLFKAPVYEY</sequence>
<protein>
    <submittedName>
        <fullName evidence="2">Uncharacterized protein</fullName>
    </submittedName>
</protein>
<name>A0A072P9R6_9EURO</name>
<feature type="compositionally biased region" description="Low complexity" evidence="1">
    <location>
        <begin position="229"/>
        <end position="258"/>
    </location>
</feature>
<feature type="compositionally biased region" description="Polar residues" evidence="1">
    <location>
        <begin position="367"/>
        <end position="379"/>
    </location>
</feature>
<feature type="compositionally biased region" description="Polar residues" evidence="1">
    <location>
        <begin position="424"/>
        <end position="446"/>
    </location>
</feature>
<feature type="region of interest" description="Disordered" evidence="1">
    <location>
        <begin position="898"/>
        <end position="928"/>
    </location>
</feature>
<dbReference type="VEuPathDB" id="FungiDB:A1O9_06810"/>
<dbReference type="EMBL" id="AMGV01000005">
    <property type="protein sequence ID" value="KEF56621.1"/>
    <property type="molecule type" value="Genomic_DNA"/>
</dbReference>
<accession>A0A072P9R6</accession>
<feature type="compositionally biased region" description="Basic and acidic residues" evidence="1">
    <location>
        <begin position="753"/>
        <end position="768"/>
    </location>
</feature>
<feature type="compositionally biased region" description="Low complexity" evidence="1">
    <location>
        <begin position="133"/>
        <end position="144"/>
    </location>
</feature>
<feature type="compositionally biased region" description="Basic and acidic residues" evidence="1">
    <location>
        <begin position="182"/>
        <end position="206"/>
    </location>
</feature>
<dbReference type="Proteomes" id="UP000027920">
    <property type="component" value="Unassembled WGS sequence"/>
</dbReference>
<feature type="compositionally biased region" description="Gly residues" evidence="1">
    <location>
        <begin position="782"/>
        <end position="791"/>
    </location>
</feature>
<feature type="compositionally biased region" description="Polar residues" evidence="1">
    <location>
        <begin position="21"/>
        <end position="31"/>
    </location>
</feature>
<comment type="caution">
    <text evidence="2">The sequence shown here is derived from an EMBL/GenBank/DDBJ whole genome shotgun (WGS) entry which is preliminary data.</text>
</comment>
<dbReference type="HOGENOM" id="CLU_311691_0_0_1"/>
<reference evidence="2 3" key="1">
    <citation type="submission" date="2013-03" db="EMBL/GenBank/DDBJ databases">
        <title>The Genome Sequence of Exophiala aquamarina CBS 119918.</title>
        <authorList>
            <consortium name="The Broad Institute Genomics Platform"/>
            <person name="Cuomo C."/>
            <person name="de Hoog S."/>
            <person name="Gorbushina A."/>
            <person name="Walker B."/>
            <person name="Young S.K."/>
            <person name="Zeng Q."/>
            <person name="Gargeya S."/>
            <person name="Fitzgerald M."/>
            <person name="Haas B."/>
            <person name="Abouelleil A."/>
            <person name="Allen A.W."/>
            <person name="Alvarado L."/>
            <person name="Arachchi H.M."/>
            <person name="Berlin A.M."/>
            <person name="Chapman S.B."/>
            <person name="Gainer-Dewar J."/>
            <person name="Goldberg J."/>
            <person name="Griggs A."/>
            <person name="Gujja S."/>
            <person name="Hansen M."/>
            <person name="Howarth C."/>
            <person name="Imamovic A."/>
            <person name="Ireland A."/>
            <person name="Larimer J."/>
            <person name="McCowan C."/>
            <person name="Murphy C."/>
            <person name="Pearson M."/>
            <person name="Poon T.W."/>
            <person name="Priest M."/>
            <person name="Roberts A."/>
            <person name="Saif S."/>
            <person name="Shea T."/>
            <person name="Sisk P."/>
            <person name="Sykes S."/>
            <person name="Wortman J."/>
            <person name="Nusbaum C."/>
            <person name="Birren B."/>
        </authorList>
    </citation>
    <scope>NUCLEOTIDE SEQUENCE [LARGE SCALE GENOMIC DNA]</scope>
    <source>
        <strain evidence="2 3">CBS 119918</strain>
    </source>
</reference>
<feature type="compositionally biased region" description="Low complexity" evidence="1">
    <location>
        <begin position="805"/>
        <end position="827"/>
    </location>
</feature>
<feature type="region of interest" description="Disordered" evidence="1">
    <location>
        <begin position="1"/>
        <end position="455"/>
    </location>
</feature>
<keyword evidence="3" id="KW-1185">Reference proteome</keyword>
<evidence type="ECO:0000256" key="1">
    <source>
        <dbReference type="SAM" id="MobiDB-lite"/>
    </source>
</evidence>
<feature type="compositionally biased region" description="Low complexity" evidence="1">
    <location>
        <begin position="380"/>
        <end position="393"/>
    </location>
</feature>
<dbReference type="STRING" id="1182545.A0A072P9R6"/>
<evidence type="ECO:0000313" key="2">
    <source>
        <dbReference type="EMBL" id="KEF56621.1"/>
    </source>
</evidence>
<feature type="compositionally biased region" description="Polar residues" evidence="1">
    <location>
        <begin position="152"/>
        <end position="161"/>
    </location>
</feature>
<evidence type="ECO:0000313" key="3">
    <source>
        <dbReference type="Proteomes" id="UP000027920"/>
    </source>
</evidence>
<dbReference type="OrthoDB" id="4155914at2759"/>